<name>A0A520KXC4_9EURY</name>
<dbReference type="GO" id="GO:0046872">
    <property type="term" value="F:metal ion binding"/>
    <property type="evidence" value="ECO:0007669"/>
    <property type="project" value="InterPro"/>
</dbReference>
<sequence>MMEERLKALETAMKLEEDGKKFYMDVSEKATNVFTKDMFRSLAKDEDVHLATVKAIYKKLKEEDKWPKLVT</sequence>
<reference evidence="2 3" key="1">
    <citation type="journal article" date="2019" name="Nat. Microbiol.">
        <title>Wide diversity of methane and short-chain alkane metabolisms in uncultured archaea.</title>
        <authorList>
            <person name="Borrel G."/>
            <person name="Adam P.S."/>
            <person name="McKay L.J."/>
            <person name="Chen L.X."/>
            <person name="Sierra-Garcia I.N."/>
            <person name="Sieber C.M."/>
            <person name="Letourneur Q."/>
            <person name="Ghozlane A."/>
            <person name="Andersen G.L."/>
            <person name="Li W.J."/>
            <person name="Hallam S.J."/>
            <person name="Muyzer G."/>
            <person name="de Oliveira V.M."/>
            <person name="Inskeep W.P."/>
            <person name="Banfield J.F."/>
            <person name="Gribaldo S."/>
        </authorList>
    </citation>
    <scope>NUCLEOTIDE SEQUENCE [LARGE SCALE GENOMIC DNA]</scope>
    <source>
        <strain evidence="2">NM1b</strain>
    </source>
</reference>
<dbReference type="InterPro" id="IPR003251">
    <property type="entry name" value="Rr_diiron-bd_dom"/>
</dbReference>
<evidence type="ECO:0000313" key="2">
    <source>
        <dbReference type="EMBL" id="RZN68770.1"/>
    </source>
</evidence>
<comment type="caution">
    <text evidence="2">The sequence shown here is derived from an EMBL/GenBank/DDBJ whole genome shotgun (WGS) entry which is preliminary data.</text>
</comment>
<organism evidence="2 3">
    <name type="scientific">Candidatus Methanolliviera hydrocarbonicum</name>
    <dbReference type="NCBI Taxonomy" id="2491085"/>
    <lineage>
        <taxon>Archaea</taxon>
        <taxon>Methanobacteriati</taxon>
        <taxon>Methanobacteriota</taxon>
        <taxon>Candidatus Methanoliparia</taxon>
        <taxon>Candidatus Methanoliparales</taxon>
        <taxon>Candidatus Methanollivieraceae</taxon>
        <taxon>Candidatus Methanolliviera</taxon>
    </lineage>
</organism>
<dbReference type="Gene3D" id="1.20.1260.10">
    <property type="match status" value="1"/>
</dbReference>
<dbReference type="Proteomes" id="UP000320766">
    <property type="component" value="Unassembled WGS sequence"/>
</dbReference>
<feature type="non-terminal residue" evidence="2">
    <location>
        <position position="71"/>
    </location>
</feature>
<dbReference type="EMBL" id="RXIL01000096">
    <property type="protein sequence ID" value="RZN68770.1"/>
    <property type="molecule type" value="Genomic_DNA"/>
</dbReference>
<proteinExistence type="predicted"/>
<protein>
    <recommendedName>
        <fullName evidence="1">Rubrerythrin diiron-binding domain-containing protein</fullName>
    </recommendedName>
</protein>
<dbReference type="GO" id="GO:0016491">
    <property type="term" value="F:oxidoreductase activity"/>
    <property type="evidence" value="ECO:0007669"/>
    <property type="project" value="InterPro"/>
</dbReference>
<accession>A0A520KXC4</accession>
<dbReference type="Pfam" id="PF02915">
    <property type="entry name" value="Rubrerythrin"/>
    <property type="match status" value="1"/>
</dbReference>
<evidence type="ECO:0000259" key="1">
    <source>
        <dbReference type="Pfam" id="PF02915"/>
    </source>
</evidence>
<dbReference type="AlphaFoldDB" id="A0A520KXC4"/>
<dbReference type="SUPFAM" id="SSF47240">
    <property type="entry name" value="Ferritin-like"/>
    <property type="match status" value="1"/>
</dbReference>
<dbReference type="InterPro" id="IPR009078">
    <property type="entry name" value="Ferritin-like_SF"/>
</dbReference>
<evidence type="ECO:0000313" key="3">
    <source>
        <dbReference type="Proteomes" id="UP000320766"/>
    </source>
</evidence>
<dbReference type="InterPro" id="IPR012347">
    <property type="entry name" value="Ferritin-like"/>
</dbReference>
<feature type="domain" description="Rubrerythrin diiron-binding" evidence="1">
    <location>
        <begin position="8"/>
        <end position="65"/>
    </location>
</feature>
<gene>
    <name evidence="2" type="ORF">EF807_05330</name>
</gene>